<dbReference type="SUPFAM" id="SSF50044">
    <property type="entry name" value="SH3-domain"/>
    <property type="match status" value="1"/>
</dbReference>
<sequence length="678" mass="73782">MPYIACHEEMCASPGRQHCVARALYDNIAESPDELAFRKGDLLTVLEQNTAGLEGWWLCSLRGRQGICPGNRLRLLVGVYDTGQLIGETPAGATDLLELSTLQRQGKRRSWHVQPNKVLTPQKVGDVYLYDLPPNRTSPCQNRYDVPPTSHNLAVDSMQGRYQVPPSRGTPSAAAGDAGDRDSSGSTVGSGGGAGEAYDVPPRATPVPVSYDTPRSCLRVSPAPGALPLRRDSADSYDVPRPLLQQQQQLTPSSSASSLTADSMSSSNRSSLAAPEYDVPRPRGPQLNLQQQQLYDVPAPNPAPKELPLELNSALDTLARLQNEATAAISRLLGYVGPLWRRQDKLESKLMDIRLAVVRLRTSIHDLAEFGEGALGNAGRAADKGLATKLRPLVKALRDADRLVQDAATSLDALEWSAEALSHSEDDQPDGKRTTPQPPDALDQLIACARALTEDVRQIASFIQGNSTLLFKRTSTPPGNNNSEWLEDYDYVNLESRETVAKQHAEILDALPAELRKSYDALVKEAESAAVMNEPKSSDGGELDPNDRQVLAFYAAQTVTYTTHLTHAIDAFLQTVEHNQPPKVFLAHGKFVVLSAHRLVHIGDTVHRNVVRPEVRERVLQCANALSEALGATVHKTKRAALQFPSVTAVQEMVDSVVDISHLARDLKLSMVQAANQP</sequence>
<evidence type="ECO:0000256" key="6">
    <source>
        <dbReference type="ARBA" id="ARBA00022490"/>
    </source>
</evidence>
<evidence type="ECO:0000256" key="11">
    <source>
        <dbReference type="ARBA" id="ARBA00023036"/>
    </source>
</evidence>
<dbReference type="Gene3D" id="2.30.30.40">
    <property type="entry name" value="SH3 Domains"/>
    <property type="match status" value="1"/>
</dbReference>
<dbReference type="CDD" id="cd11564">
    <property type="entry name" value="FAT-like_CAS_C"/>
    <property type="match status" value="1"/>
</dbReference>
<dbReference type="GO" id="GO:0007155">
    <property type="term" value="P:cell adhesion"/>
    <property type="evidence" value="ECO:0007669"/>
    <property type="project" value="UniProtKB-KW"/>
</dbReference>
<feature type="compositionally biased region" description="Basic and acidic residues" evidence="17">
    <location>
        <begin position="422"/>
        <end position="433"/>
    </location>
</feature>
<dbReference type="Proteomes" id="UP001378592">
    <property type="component" value="Unassembled WGS sequence"/>
</dbReference>
<keyword evidence="9" id="KW-0965">Cell junction</keyword>
<dbReference type="InterPro" id="IPR021901">
    <property type="entry name" value="CAS_C"/>
</dbReference>
<evidence type="ECO:0000256" key="15">
    <source>
        <dbReference type="ARBA" id="ARBA00081467"/>
    </source>
</evidence>
<dbReference type="CDD" id="cd11844">
    <property type="entry name" value="SH3_CAS"/>
    <property type="match status" value="1"/>
</dbReference>
<feature type="region of interest" description="Disordered" evidence="17">
    <location>
        <begin position="419"/>
        <end position="440"/>
    </location>
</feature>
<comment type="caution">
    <text evidence="19">The sequence shown here is derived from an EMBL/GenBank/DDBJ whole genome shotgun (WGS) entry which is preliminary data.</text>
</comment>
<proteinExistence type="inferred from homology"/>
<keyword evidence="10" id="KW-0007">Acetylation</keyword>
<evidence type="ECO:0000256" key="2">
    <source>
        <dbReference type="ARBA" id="ARBA00004489"/>
    </source>
</evidence>
<organism evidence="19 20">
    <name type="scientific">Gryllus longicercus</name>
    <dbReference type="NCBI Taxonomy" id="2509291"/>
    <lineage>
        <taxon>Eukaryota</taxon>
        <taxon>Metazoa</taxon>
        <taxon>Ecdysozoa</taxon>
        <taxon>Arthropoda</taxon>
        <taxon>Hexapoda</taxon>
        <taxon>Insecta</taxon>
        <taxon>Pterygota</taxon>
        <taxon>Neoptera</taxon>
        <taxon>Polyneoptera</taxon>
        <taxon>Orthoptera</taxon>
        <taxon>Ensifera</taxon>
        <taxon>Gryllidea</taxon>
        <taxon>Grylloidea</taxon>
        <taxon>Gryllidae</taxon>
        <taxon>Gryllinae</taxon>
        <taxon>Gryllus</taxon>
    </lineage>
</organism>
<keyword evidence="6" id="KW-0963">Cytoplasm</keyword>
<dbReference type="Pfam" id="PF00018">
    <property type="entry name" value="SH3_1"/>
    <property type="match status" value="1"/>
</dbReference>
<dbReference type="GO" id="GO:0016477">
    <property type="term" value="P:cell migration"/>
    <property type="evidence" value="ECO:0007669"/>
    <property type="project" value="UniProtKB-ARBA"/>
</dbReference>
<dbReference type="PANTHER" id="PTHR10654:SF18">
    <property type="entry name" value="IP17195P"/>
    <property type="match status" value="1"/>
</dbReference>
<evidence type="ECO:0000256" key="14">
    <source>
        <dbReference type="ARBA" id="ARBA00079691"/>
    </source>
</evidence>
<evidence type="ECO:0000256" key="10">
    <source>
        <dbReference type="ARBA" id="ARBA00022990"/>
    </source>
</evidence>
<name>A0AAN9W268_9ORTH</name>
<dbReference type="GO" id="GO:0007169">
    <property type="term" value="P:cell surface receptor protein tyrosine kinase signaling pathway"/>
    <property type="evidence" value="ECO:0007669"/>
    <property type="project" value="TreeGrafter"/>
</dbReference>
<dbReference type="GO" id="GO:0017124">
    <property type="term" value="F:SH3 domain binding"/>
    <property type="evidence" value="ECO:0007669"/>
    <property type="project" value="UniProtKB-KW"/>
</dbReference>
<dbReference type="SMART" id="SM00326">
    <property type="entry name" value="SH3"/>
    <property type="match status" value="1"/>
</dbReference>
<dbReference type="PANTHER" id="PTHR10654">
    <property type="entry name" value="CAS SCAFFOLDING PROTEIN"/>
    <property type="match status" value="1"/>
</dbReference>
<evidence type="ECO:0000256" key="8">
    <source>
        <dbReference type="ARBA" id="ARBA00022889"/>
    </source>
</evidence>
<protein>
    <recommendedName>
        <fullName evidence="13">Breast cancer anti-estrogen resistance protein 1</fullName>
    </recommendedName>
    <alternativeName>
        <fullName evidence="14">CRK-associated substrate</fullName>
    </alternativeName>
    <alternativeName>
        <fullName evidence="15">p130cas</fullName>
    </alternativeName>
</protein>
<reference evidence="19 20" key="1">
    <citation type="submission" date="2024-03" db="EMBL/GenBank/DDBJ databases">
        <title>The genome assembly and annotation of the cricket Gryllus longicercus Weissman &amp; Gray.</title>
        <authorList>
            <person name="Szrajer S."/>
            <person name="Gray D."/>
            <person name="Ylla G."/>
        </authorList>
    </citation>
    <scope>NUCLEOTIDE SEQUENCE [LARGE SCALE GENOMIC DNA]</scope>
    <source>
        <strain evidence="19">DAG 2021-001</strain>
        <tissue evidence="19">Whole body minus gut</tissue>
    </source>
</reference>
<evidence type="ECO:0000256" key="4">
    <source>
        <dbReference type="ARBA" id="ARBA00007848"/>
    </source>
</evidence>
<evidence type="ECO:0000256" key="17">
    <source>
        <dbReference type="SAM" id="MobiDB-lite"/>
    </source>
</evidence>
<feature type="compositionally biased region" description="Low complexity" evidence="17">
    <location>
        <begin position="242"/>
        <end position="271"/>
    </location>
</feature>
<evidence type="ECO:0000256" key="1">
    <source>
        <dbReference type="ARBA" id="ARBA00004246"/>
    </source>
</evidence>
<dbReference type="Pfam" id="PF12026">
    <property type="entry name" value="CAS_C"/>
    <property type="match status" value="1"/>
</dbReference>
<evidence type="ECO:0000256" key="16">
    <source>
        <dbReference type="PROSITE-ProRule" id="PRU00192"/>
    </source>
</evidence>
<dbReference type="GO" id="GO:0005737">
    <property type="term" value="C:cytoplasm"/>
    <property type="evidence" value="ECO:0007669"/>
    <property type="project" value="UniProtKB-SubCell"/>
</dbReference>
<dbReference type="InterPro" id="IPR001452">
    <property type="entry name" value="SH3_domain"/>
</dbReference>
<keyword evidence="7" id="KW-0597">Phosphoprotein</keyword>
<evidence type="ECO:0000256" key="3">
    <source>
        <dbReference type="ARBA" id="ARBA00004496"/>
    </source>
</evidence>
<dbReference type="CDD" id="cd11549">
    <property type="entry name" value="Serine_rich_CAS"/>
    <property type="match status" value="1"/>
</dbReference>
<keyword evidence="12" id="KW-0966">Cell projection</keyword>
<feature type="domain" description="SH3" evidence="18">
    <location>
        <begin position="16"/>
        <end position="78"/>
    </location>
</feature>
<dbReference type="FunFam" id="1.20.120.230:FF:000001">
    <property type="entry name" value="Breast cancer anti-estrogen resistance 1"/>
    <property type="match status" value="1"/>
</dbReference>
<keyword evidence="11" id="KW-0729">SH3-binding</keyword>
<evidence type="ECO:0000256" key="9">
    <source>
        <dbReference type="ARBA" id="ARBA00022949"/>
    </source>
</evidence>
<comment type="similarity">
    <text evidence="4">Belongs to the CAS family.</text>
</comment>
<dbReference type="InterPro" id="IPR038319">
    <property type="entry name" value="Serine_rich_sf"/>
</dbReference>
<keyword evidence="20" id="KW-1185">Reference proteome</keyword>
<evidence type="ECO:0000259" key="18">
    <source>
        <dbReference type="PROSITE" id="PS50002"/>
    </source>
</evidence>
<evidence type="ECO:0000313" key="19">
    <source>
        <dbReference type="EMBL" id="KAK7873296.1"/>
    </source>
</evidence>
<accession>A0AAN9W268</accession>
<dbReference type="FunFam" id="2.30.30.40:FF:000009">
    <property type="entry name" value="Breast cancer anti-estrogen resistance 1"/>
    <property type="match status" value="1"/>
</dbReference>
<evidence type="ECO:0000256" key="12">
    <source>
        <dbReference type="ARBA" id="ARBA00023273"/>
    </source>
</evidence>
<dbReference type="InterPro" id="IPR037362">
    <property type="entry name" value="CAS_fam"/>
</dbReference>
<dbReference type="FunFam" id="1.20.120.830:FF:000001">
    <property type="entry name" value="BCAR1 scaffold protein, Cas family member"/>
    <property type="match status" value="1"/>
</dbReference>
<evidence type="ECO:0000256" key="5">
    <source>
        <dbReference type="ARBA" id="ARBA00022443"/>
    </source>
</evidence>
<dbReference type="Pfam" id="PF08824">
    <property type="entry name" value="Serine_rich"/>
    <property type="match status" value="1"/>
</dbReference>
<dbReference type="AlphaFoldDB" id="A0AAN9W268"/>
<keyword evidence="5 16" id="KW-0728">SH3 domain</keyword>
<feature type="region of interest" description="Disordered" evidence="17">
    <location>
        <begin position="161"/>
        <end position="285"/>
    </location>
</feature>
<dbReference type="GO" id="GO:0030424">
    <property type="term" value="C:axon"/>
    <property type="evidence" value="ECO:0007669"/>
    <property type="project" value="UniProtKB-SubCell"/>
</dbReference>
<dbReference type="Gene3D" id="1.20.120.230">
    <property type="entry name" value="Alpha-catenin/vinculin-like"/>
    <property type="match status" value="1"/>
</dbReference>
<comment type="subcellular location">
    <subcellularLocation>
        <location evidence="1">Cell junction</location>
        <location evidence="1">Focal adhesion</location>
    </subcellularLocation>
    <subcellularLocation>
        <location evidence="2">Cell projection</location>
        <location evidence="2">Axon</location>
    </subcellularLocation>
    <subcellularLocation>
        <location evidence="3">Cytoplasm</location>
    </subcellularLocation>
</comment>
<dbReference type="InterPro" id="IPR014928">
    <property type="entry name" value="Serine_rich_dom"/>
</dbReference>
<dbReference type="Gene3D" id="1.20.120.830">
    <property type="entry name" value="Serine-rich domain"/>
    <property type="match status" value="1"/>
</dbReference>
<evidence type="ECO:0000256" key="7">
    <source>
        <dbReference type="ARBA" id="ARBA00022553"/>
    </source>
</evidence>
<gene>
    <name evidence="19" type="ORF">R5R35_011359</name>
</gene>
<evidence type="ECO:0000256" key="13">
    <source>
        <dbReference type="ARBA" id="ARBA00072413"/>
    </source>
</evidence>
<keyword evidence="8" id="KW-0130">Cell adhesion</keyword>
<dbReference type="GO" id="GO:0005886">
    <property type="term" value="C:plasma membrane"/>
    <property type="evidence" value="ECO:0007669"/>
    <property type="project" value="TreeGrafter"/>
</dbReference>
<dbReference type="InterPro" id="IPR036028">
    <property type="entry name" value="SH3-like_dom_sf"/>
</dbReference>
<evidence type="ECO:0000313" key="20">
    <source>
        <dbReference type="Proteomes" id="UP001378592"/>
    </source>
</evidence>
<dbReference type="GO" id="GO:0005925">
    <property type="term" value="C:focal adhesion"/>
    <property type="evidence" value="ECO:0007669"/>
    <property type="project" value="UniProtKB-SubCell"/>
</dbReference>
<dbReference type="PROSITE" id="PS50002">
    <property type="entry name" value="SH3"/>
    <property type="match status" value="1"/>
</dbReference>
<dbReference type="EMBL" id="JAZDUA010000015">
    <property type="protein sequence ID" value="KAK7873296.1"/>
    <property type="molecule type" value="Genomic_DNA"/>
</dbReference>